<dbReference type="EMBL" id="AP022870">
    <property type="protein sequence ID" value="BCB78771.1"/>
    <property type="molecule type" value="Genomic_DNA"/>
</dbReference>
<organism evidence="1 2">
    <name type="scientific">Phytohabitans flavus</name>
    <dbReference type="NCBI Taxonomy" id="1076124"/>
    <lineage>
        <taxon>Bacteria</taxon>
        <taxon>Bacillati</taxon>
        <taxon>Actinomycetota</taxon>
        <taxon>Actinomycetes</taxon>
        <taxon>Micromonosporales</taxon>
        <taxon>Micromonosporaceae</taxon>
    </lineage>
</organism>
<accession>A0A6F8XYG9</accession>
<gene>
    <name evidence="1" type="ORF">Pflav_051810</name>
</gene>
<reference evidence="1 2" key="2">
    <citation type="submission" date="2020-03" db="EMBL/GenBank/DDBJ databases">
        <authorList>
            <person name="Ichikawa N."/>
            <person name="Kimura A."/>
            <person name="Kitahashi Y."/>
            <person name="Uohara A."/>
        </authorList>
    </citation>
    <scope>NUCLEOTIDE SEQUENCE [LARGE SCALE GENOMIC DNA]</scope>
    <source>
        <strain evidence="1 2">NBRC 107702</strain>
    </source>
</reference>
<reference evidence="1 2" key="1">
    <citation type="submission" date="2020-03" db="EMBL/GenBank/DDBJ databases">
        <title>Whole genome shotgun sequence of Phytohabitans flavus NBRC 107702.</title>
        <authorList>
            <person name="Komaki H."/>
            <person name="Tamura T."/>
        </authorList>
    </citation>
    <scope>NUCLEOTIDE SEQUENCE [LARGE SCALE GENOMIC DNA]</scope>
    <source>
        <strain evidence="1 2">NBRC 107702</strain>
    </source>
</reference>
<name>A0A6F8XYG9_9ACTN</name>
<protein>
    <submittedName>
        <fullName evidence="1">Uncharacterized protein</fullName>
    </submittedName>
</protein>
<dbReference type="AlphaFoldDB" id="A0A6F8XYG9"/>
<evidence type="ECO:0000313" key="1">
    <source>
        <dbReference type="EMBL" id="BCB78771.1"/>
    </source>
</evidence>
<proteinExistence type="predicted"/>
<dbReference type="Proteomes" id="UP000502508">
    <property type="component" value="Chromosome"/>
</dbReference>
<sequence>MNTNRPPRKPTTNATAAITTWTTPITSRAERLGEDARYGAERSSMDVREFAIAQLSSARMAAVIKVRAAAP</sequence>
<keyword evidence="2" id="KW-1185">Reference proteome</keyword>
<evidence type="ECO:0000313" key="2">
    <source>
        <dbReference type="Proteomes" id="UP000502508"/>
    </source>
</evidence>
<dbReference type="KEGG" id="pfla:Pflav_051810"/>